<comment type="subunit">
    <text evidence="2 7">Heterodimer of SbcC and SbcD.</text>
</comment>
<dbReference type="GO" id="GO:0008408">
    <property type="term" value="F:3'-5' exonuclease activity"/>
    <property type="evidence" value="ECO:0007669"/>
    <property type="project" value="InterPro"/>
</dbReference>
<keyword evidence="7" id="KW-0233">DNA recombination</keyword>
<evidence type="ECO:0000259" key="8">
    <source>
        <dbReference type="Pfam" id="PF00149"/>
    </source>
</evidence>
<dbReference type="InterPro" id="IPR029052">
    <property type="entry name" value="Metallo-depent_PP-like"/>
</dbReference>
<dbReference type="GO" id="GO:0006260">
    <property type="term" value="P:DNA replication"/>
    <property type="evidence" value="ECO:0007669"/>
    <property type="project" value="UniProtKB-KW"/>
</dbReference>
<name>A0A1S1V9U6_9FIRM</name>
<dbReference type="STRING" id="39480.EUAN_00590"/>
<proteinExistence type="inferred from homology"/>
<dbReference type="SUPFAM" id="SSF56300">
    <property type="entry name" value="Metallo-dependent phosphatases"/>
    <property type="match status" value="1"/>
</dbReference>
<dbReference type="CDD" id="cd00840">
    <property type="entry name" value="MPP_Mre11_N"/>
    <property type="match status" value="1"/>
</dbReference>
<dbReference type="NCBIfam" id="TIGR00619">
    <property type="entry name" value="sbcd"/>
    <property type="match status" value="1"/>
</dbReference>
<keyword evidence="11" id="KW-1185">Reference proteome</keyword>
<reference evidence="10 11" key="1">
    <citation type="submission" date="2016-09" db="EMBL/GenBank/DDBJ databases">
        <title>Genome sequence of Eubacterium angustum.</title>
        <authorList>
            <person name="Poehlein A."/>
            <person name="Daniel R."/>
        </authorList>
    </citation>
    <scope>NUCLEOTIDE SEQUENCE [LARGE SCALE GENOMIC DNA]</scope>
    <source>
        <strain evidence="10 11">DSM 1989</strain>
    </source>
</reference>
<dbReference type="Proteomes" id="UP000180254">
    <property type="component" value="Unassembled WGS sequence"/>
</dbReference>
<feature type="domain" description="Nuclease SbcCD subunit D C-terminal" evidence="9">
    <location>
        <begin position="275"/>
        <end position="366"/>
    </location>
</feature>
<dbReference type="InterPro" id="IPR041796">
    <property type="entry name" value="Mre11_N"/>
</dbReference>
<keyword evidence="7" id="KW-0235">DNA replication</keyword>
<dbReference type="GO" id="GO:0006310">
    <property type="term" value="P:DNA recombination"/>
    <property type="evidence" value="ECO:0007669"/>
    <property type="project" value="UniProtKB-KW"/>
</dbReference>
<gene>
    <name evidence="7 10" type="primary">sbcD</name>
    <name evidence="10" type="ORF">EUAN_00590</name>
</gene>
<feature type="domain" description="Calcineurin-like phosphoesterase" evidence="8">
    <location>
        <begin position="1"/>
        <end position="222"/>
    </location>
</feature>
<keyword evidence="6 7" id="KW-0269">Exonuclease</keyword>
<comment type="caution">
    <text evidence="10">The sequence shown here is derived from an EMBL/GenBank/DDBJ whole genome shotgun (WGS) entry which is preliminary data.</text>
</comment>
<comment type="similarity">
    <text evidence="1 7">Belongs to the SbcD family.</text>
</comment>
<dbReference type="EMBL" id="MKIE01000001">
    <property type="protein sequence ID" value="OHW63195.1"/>
    <property type="molecule type" value="Genomic_DNA"/>
</dbReference>
<keyword evidence="5 7" id="KW-0378">Hydrolase</keyword>
<dbReference type="GO" id="GO:0004519">
    <property type="term" value="F:endonuclease activity"/>
    <property type="evidence" value="ECO:0007669"/>
    <property type="project" value="UniProtKB-KW"/>
</dbReference>
<dbReference type="RefSeq" id="WP_071060514.1">
    <property type="nucleotide sequence ID" value="NZ_MKIE01000001.1"/>
</dbReference>
<evidence type="ECO:0000256" key="6">
    <source>
        <dbReference type="ARBA" id="ARBA00022839"/>
    </source>
</evidence>
<dbReference type="Pfam" id="PF12320">
    <property type="entry name" value="SbcD_C"/>
    <property type="match status" value="1"/>
</dbReference>
<evidence type="ECO:0000256" key="5">
    <source>
        <dbReference type="ARBA" id="ARBA00022801"/>
    </source>
</evidence>
<evidence type="ECO:0000256" key="7">
    <source>
        <dbReference type="RuleBase" id="RU363069"/>
    </source>
</evidence>
<dbReference type="Pfam" id="PF00149">
    <property type="entry name" value="Metallophos"/>
    <property type="match status" value="1"/>
</dbReference>
<evidence type="ECO:0000313" key="11">
    <source>
        <dbReference type="Proteomes" id="UP000180254"/>
    </source>
</evidence>
<dbReference type="PANTHER" id="PTHR30337">
    <property type="entry name" value="COMPONENT OF ATP-DEPENDENT DSDNA EXONUCLEASE"/>
    <property type="match status" value="1"/>
</dbReference>
<sequence length="391" mass="44559">MKIYHTGDWHIGKVFLHKSFIDEQREVIGKFLEKVESDMPDLVIIAGDIYDKSIPTVEAVGLLNETLSKLVMEHKRKVVIISGNHDSADRLSFGSEMLEDKGLHIVTDVVKSISPIELEDEHGKVNVYAVPYISPMKARAVFPGEEIKDHDDVARVVIGKICEKLDKSERNICIYHGFVTNSGERLQESESERPLSIGGSDEVSAEYFKDFDYVALGHLHGPQKVKTERIRYSGSLMKYSFSEQNHRKGITSVCLGEKQVGSAEMSCNIEEIYPSRDMRIIEGSLEELLAEDLSEAEREDYIMARIVADGELYSPKDKLDKVYKNILRIEIKRDATRLEGEKAEFSRANFREKSVLELFRDFYAEVTDMELEGSKEEKLASLLENMDMEEF</sequence>
<dbReference type="OrthoDB" id="9773856at2"/>
<dbReference type="PANTHER" id="PTHR30337:SF0">
    <property type="entry name" value="NUCLEASE SBCCD SUBUNIT D"/>
    <property type="match status" value="1"/>
</dbReference>
<dbReference type="InterPro" id="IPR004843">
    <property type="entry name" value="Calcineurin-like_PHP"/>
</dbReference>
<accession>A0A1S1V9U6</accession>
<keyword evidence="4 7" id="KW-0540">Nuclease</keyword>
<evidence type="ECO:0000256" key="3">
    <source>
        <dbReference type="ARBA" id="ARBA00013365"/>
    </source>
</evidence>
<dbReference type="AlphaFoldDB" id="A0A1S1V9U6"/>
<organism evidence="10 11">
    <name type="scientific">Andreesenia angusta</name>
    <dbReference type="NCBI Taxonomy" id="39480"/>
    <lineage>
        <taxon>Bacteria</taxon>
        <taxon>Bacillati</taxon>
        <taxon>Bacillota</taxon>
        <taxon>Tissierellia</taxon>
        <taxon>Tissierellales</taxon>
        <taxon>Gottschalkiaceae</taxon>
        <taxon>Andreesenia</taxon>
    </lineage>
</organism>
<evidence type="ECO:0000256" key="4">
    <source>
        <dbReference type="ARBA" id="ARBA00022722"/>
    </source>
</evidence>
<dbReference type="Gene3D" id="3.60.21.10">
    <property type="match status" value="1"/>
</dbReference>
<dbReference type="InterPro" id="IPR050535">
    <property type="entry name" value="DNA_Repair-Maintenance_Comp"/>
</dbReference>
<dbReference type="InterPro" id="IPR026843">
    <property type="entry name" value="SbcD_C"/>
</dbReference>
<evidence type="ECO:0000313" key="10">
    <source>
        <dbReference type="EMBL" id="OHW63195.1"/>
    </source>
</evidence>
<dbReference type="InterPro" id="IPR004593">
    <property type="entry name" value="SbcD"/>
</dbReference>
<keyword evidence="7" id="KW-0255">Endonuclease</keyword>
<protein>
    <recommendedName>
        <fullName evidence="3 7">Nuclease SbcCD subunit D</fullName>
    </recommendedName>
</protein>
<evidence type="ECO:0000256" key="1">
    <source>
        <dbReference type="ARBA" id="ARBA00010555"/>
    </source>
</evidence>
<evidence type="ECO:0000256" key="2">
    <source>
        <dbReference type="ARBA" id="ARBA00011322"/>
    </source>
</evidence>
<comment type="function">
    <text evidence="7">SbcCD cleaves DNA hairpin structures. These structures can inhibit DNA replication and are intermediates in certain DNA recombination reactions. The complex acts as a 3'-&gt;5' double strand exonuclease that can open hairpins. It also has a 5' single-strand endonuclease activity.</text>
</comment>
<evidence type="ECO:0000259" key="9">
    <source>
        <dbReference type="Pfam" id="PF12320"/>
    </source>
</evidence>